<dbReference type="GO" id="GO:0008195">
    <property type="term" value="F:phosphatidate phosphatase activity"/>
    <property type="evidence" value="ECO:0007669"/>
    <property type="project" value="UniProtKB-EC"/>
</dbReference>
<dbReference type="AlphaFoldDB" id="A0A669BY73"/>
<evidence type="ECO:0000259" key="7">
    <source>
        <dbReference type="SMART" id="SM00775"/>
    </source>
</evidence>
<dbReference type="GO" id="GO:0009062">
    <property type="term" value="P:fatty acid catabolic process"/>
    <property type="evidence" value="ECO:0007669"/>
    <property type="project" value="TreeGrafter"/>
</dbReference>
<dbReference type="Pfam" id="PF16876">
    <property type="entry name" value="Lipin_mid"/>
    <property type="match status" value="1"/>
</dbReference>
<feature type="region of interest" description="Disordered" evidence="6">
    <location>
        <begin position="346"/>
        <end position="366"/>
    </location>
</feature>
<evidence type="ECO:0000313" key="9">
    <source>
        <dbReference type="Proteomes" id="UP000005207"/>
    </source>
</evidence>
<reference evidence="8" key="2">
    <citation type="submission" date="2025-08" db="UniProtKB">
        <authorList>
            <consortium name="Ensembl"/>
        </authorList>
    </citation>
    <scope>IDENTIFICATION</scope>
</reference>
<evidence type="ECO:0000256" key="1">
    <source>
        <dbReference type="ARBA" id="ARBA00001180"/>
    </source>
</evidence>
<dbReference type="GO" id="GO:0045944">
    <property type="term" value="P:positive regulation of transcription by RNA polymerase II"/>
    <property type="evidence" value="ECO:0007669"/>
    <property type="project" value="TreeGrafter"/>
</dbReference>
<feature type="region of interest" description="Disordered" evidence="6">
    <location>
        <begin position="102"/>
        <end position="172"/>
    </location>
</feature>
<dbReference type="PANTHER" id="PTHR12181:SF10">
    <property type="entry name" value="PHOSPHATIDATE PHOSPHATASE LPIN1"/>
    <property type="match status" value="1"/>
</dbReference>
<evidence type="ECO:0000256" key="3">
    <source>
        <dbReference type="ARBA" id="ARBA00005476"/>
    </source>
</evidence>
<feature type="region of interest" description="Disordered" evidence="6">
    <location>
        <begin position="278"/>
        <end position="305"/>
    </location>
</feature>
<protein>
    <recommendedName>
        <fullName evidence="4">phosphatidate phosphatase</fullName>
        <ecNumber evidence="4">3.1.3.4</ecNumber>
    </recommendedName>
</protein>
<dbReference type="GeneTree" id="ENSGT00940000157219"/>
<evidence type="ECO:0000256" key="2">
    <source>
        <dbReference type="ARBA" id="ARBA00001946"/>
    </source>
</evidence>
<dbReference type="GO" id="GO:0019432">
    <property type="term" value="P:triglyceride biosynthetic process"/>
    <property type="evidence" value="ECO:0007669"/>
    <property type="project" value="TreeGrafter"/>
</dbReference>
<dbReference type="EC" id="3.1.3.4" evidence="4"/>
<dbReference type="GO" id="GO:0005741">
    <property type="term" value="C:mitochondrial outer membrane"/>
    <property type="evidence" value="ECO:0007669"/>
    <property type="project" value="TreeGrafter"/>
</dbReference>
<dbReference type="InterPro" id="IPR036412">
    <property type="entry name" value="HAD-like_sf"/>
</dbReference>
<evidence type="ECO:0000256" key="5">
    <source>
        <dbReference type="ARBA" id="ARBA00022801"/>
    </source>
</evidence>
<dbReference type="InterPro" id="IPR026058">
    <property type="entry name" value="LIPIN"/>
</dbReference>
<feature type="compositionally biased region" description="Low complexity" evidence="6">
    <location>
        <begin position="350"/>
        <end position="366"/>
    </location>
</feature>
<comment type="cofactor">
    <cofactor evidence="2">
        <name>Mg(2+)</name>
        <dbReference type="ChEBI" id="CHEBI:18420"/>
    </cofactor>
</comment>
<evidence type="ECO:0000256" key="4">
    <source>
        <dbReference type="ARBA" id="ARBA00012638"/>
    </source>
</evidence>
<dbReference type="SUPFAM" id="SSF56784">
    <property type="entry name" value="HAD-like"/>
    <property type="match status" value="1"/>
</dbReference>
<dbReference type="InterPro" id="IPR031703">
    <property type="entry name" value="Lipin_mid"/>
</dbReference>
<feature type="compositionally biased region" description="Polar residues" evidence="6">
    <location>
        <begin position="139"/>
        <end position="152"/>
    </location>
</feature>
<dbReference type="Ensembl" id="ENSONIT00000085649.1">
    <property type="protein sequence ID" value="ENSONIP00000039346.1"/>
    <property type="gene ID" value="ENSONIG00000000554.2"/>
</dbReference>
<evidence type="ECO:0000313" key="8">
    <source>
        <dbReference type="Ensembl" id="ENSONIP00000039346.1"/>
    </source>
</evidence>
<dbReference type="GO" id="GO:0005634">
    <property type="term" value="C:nucleus"/>
    <property type="evidence" value="ECO:0007669"/>
    <property type="project" value="TreeGrafter"/>
</dbReference>
<feature type="domain" description="LNS2/PITP" evidence="7">
    <location>
        <begin position="571"/>
        <end position="727"/>
    </location>
</feature>
<organism evidence="8 9">
    <name type="scientific">Oreochromis niloticus</name>
    <name type="common">Nile tilapia</name>
    <name type="synonym">Tilapia nilotica</name>
    <dbReference type="NCBI Taxonomy" id="8128"/>
    <lineage>
        <taxon>Eukaryota</taxon>
        <taxon>Metazoa</taxon>
        <taxon>Chordata</taxon>
        <taxon>Craniata</taxon>
        <taxon>Vertebrata</taxon>
        <taxon>Euteleostomi</taxon>
        <taxon>Actinopterygii</taxon>
        <taxon>Neopterygii</taxon>
        <taxon>Teleostei</taxon>
        <taxon>Neoteleostei</taxon>
        <taxon>Acanthomorphata</taxon>
        <taxon>Ovalentaria</taxon>
        <taxon>Cichlomorphae</taxon>
        <taxon>Cichliformes</taxon>
        <taxon>Cichlidae</taxon>
        <taxon>African cichlids</taxon>
        <taxon>Pseudocrenilabrinae</taxon>
        <taxon>Oreochromini</taxon>
        <taxon>Oreochromis</taxon>
    </lineage>
</organism>
<name>A0A669BY73_ORENI</name>
<dbReference type="Pfam" id="PF04571">
    <property type="entry name" value="Lipin_N"/>
    <property type="match status" value="1"/>
</dbReference>
<keyword evidence="9" id="KW-1185">Reference proteome</keyword>
<dbReference type="SMART" id="SM00775">
    <property type="entry name" value="LNS2"/>
    <property type="match status" value="1"/>
</dbReference>
<dbReference type="PANTHER" id="PTHR12181">
    <property type="entry name" value="LIPIN"/>
    <property type="match status" value="1"/>
</dbReference>
<feature type="compositionally biased region" description="Polar residues" evidence="6">
    <location>
        <begin position="116"/>
        <end position="125"/>
    </location>
</feature>
<reference evidence="9" key="1">
    <citation type="submission" date="2012-01" db="EMBL/GenBank/DDBJ databases">
        <title>The Genome Sequence of Oreochromis niloticus (Nile Tilapia).</title>
        <authorList>
            <consortium name="Broad Institute Genome Assembly Team"/>
            <consortium name="Broad Institute Sequencing Platform"/>
            <person name="Di Palma F."/>
            <person name="Johnson J."/>
            <person name="Lander E.S."/>
            <person name="Lindblad-Toh K."/>
        </authorList>
    </citation>
    <scope>NUCLEOTIDE SEQUENCE [LARGE SCALE GENOMIC DNA]</scope>
</reference>
<dbReference type="Proteomes" id="UP000005207">
    <property type="component" value="Linkage group LG15"/>
</dbReference>
<proteinExistence type="inferred from homology"/>
<evidence type="ECO:0000256" key="6">
    <source>
        <dbReference type="SAM" id="MobiDB-lite"/>
    </source>
</evidence>
<dbReference type="GO" id="GO:0032869">
    <property type="term" value="P:cellular response to insulin stimulus"/>
    <property type="evidence" value="ECO:0007669"/>
    <property type="project" value="TreeGrafter"/>
</dbReference>
<reference evidence="8" key="3">
    <citation type="submission" date="2025-09" db="UniProtKB">
        <authorList>
            <consortium name="Ensembl"/>
        </authorList>
    </citation>
    <scope>IDENTIFICATION</scope>
</reference>
<dbReference type="InterPro" id="IPR013209">
    <property type="entry name" value="LNS2"/>
</dbReference>
<dbReference type="GO" id="GO:0003713">
    <property type="term" value="F:transcription coactivator activity"/>
    <property type="evidence" value="ECO:0007669"/>
    <property type="project" value="TreeGrafter"/>
</dbReference>
<dbReference type="Pfam" id="PF08235">
    <property type="entry name" value="LNS2"/>
    <property type="match status" value="1"/>
</dbReference>
<accession>A0A669BY73</accession>
<comment type="catalytic activity">
    <reaction evidence="1">
        <text>a 1,2-diacyl-sn-glycero-3-phosphate + H2O = a 1,2-diacyl-sn-glycerol + phosphate</text>
        <dbReference type="Rhea" id="RHEA:27429"/>
        <dbReference type="ChEBI" id="CHEBI:15377"/>
        <dbReference type="ChEBI" id="CHEBI:17815"/>
        <dbReference type="ChEBI" id="CHEBI:43474"/>
        <dbReference type="ChEBI" id="CHEBI:58608"/>
        <dbReference type="EC" id="3.1.3.4"/>
    </reaction>
    <physiologicalReaction direction="left-to-right" evidence="1">
        <dbReference type="Rhea" id="RHEA:27430"/>
    </physiologicalReaction>
</comment>
<keyword evidence="5" id="KW-0378">Hydrolase</keyword>
<gene>
    <name evidence="8" type="primary">LPIN1</name>
    <name evidence="8" type="synonym">lpin1b</name>
</gene>
<dbReference type="InterPro" id="IPR031315">
    <property type="entry name" value="LNS2/PITP"/>
</dbReference>
<sequence length="792" mass="88222">MNFVGQLAGQVFVQVKELYRGLNPATLSGCIDVIVVRQPDGSLQCSPFHVRFGKLGVLRSREKVVDMEINGEPVDLHMKLGENGEAFFVQETENDQVTIVSVSASSSRDVSREENTVGSTNSSFKQAGMYTRSDGEWSPIQSPGNSRPTSPKSDSELIGKPSNADNQNPEMHWAWGELPQPSVLPLKSSPPPVCPVSIPVSESTHFRVITPEVSSEQCGPCSEIPALRLLMPTETMHAEEMVVAVGPDAESIGMESQTATSEMQVTTAGGVAARMVADMEDTSPRPQGKADSPSKKKDKRSRHLGSDGIYLDDITELEPEVAALYFPKSCISELDIGATVRSISDPGLHSTSQSPQSVSSGGDSGVDSYCDHMSDLPSIAISLCGGLNDNREITKEQFYEKIVSYQQFTDNPSIIDDPNLVVKIGSKYYNWNTAAPLVLAMQAFQKPLPKAAVENIMKEKMPKKGGRWWFSWRSRNTQTLKKKHKRMSYHLEQDGSSKDPPDKPRWCSYNKILFLSEWFLMDFHPLFFKISQLSLQLQDGPNDVVFSVTTQYQGTCRCQGTIYLWNWDDKIIISDIDGTITRSDTLGHILPTLGKDWTHQGIAQLYHKVSQNGYKFLYCSARAIGMADMTRGYLNWVNERGTMLPIGPVLLSPSSLFSALHREVIEKKPEKFKVECLTDIKNLFYPNKQPFYAAFGNRPTDVYSYKEVGVSLNRIFTVNPKGELVQEHAKTNISSYVRLCEVVDHVFPLKARASSSDFPCSDTYSHFTYWREQFPLVDNQETTPQQTASSSS</sequence>
<dbReference type="InterPro" id="IPR007651">
    <property type="entry name" value="Lipin_N"/>
</dbReference>
<comment type="similarity">
    <text evidence="3">Belongs to the lipin family.</text>
</comment>